<sequence length="100" mass="11613">MSRDPPRKPFFNRGLDWDNSNDYINHQMSRKRSRSPSRDIKRRSRSPRNSEKELLDDNILSEISKLPEPNELWDNQFQESGFSGNAVAPPPAPFSQDVNV</sequence>
<keyword evidence="3" id="KW-1185">Reference proteome</keyword>
<evidence type="ECO:0000256" key="1">
    <source>
        <dbReference type="SAM" id="MobiDB-lite"/>
    </source>
</evidence>
<dbReference type="EMBL" id="CAVLGL010000001">
    <property type="protein sequence ID" value="CAK1577989.1"/>
    <property type="molecule type" value="Genomic_DNA"/>
</dbReference>
<gene>
    <name evidence="2" type="ORF">PARMNEM_LOCUS138</name>
</gene>
<organism evidence="2 3">
    <name type="scientific">Parnassius mnemosyne</name>
    <name type="common">clouded apollo</name>
    <dbReference type="NCBI Taxonomy" id="213953"/>
    <lineage>
        <taxon>Eukaryota</taxon>
        <taxon>Metazoa</taxon>
        <taxon>Ecdysozoa</taxon>
        <taxon>Arthropoda</taxon>
        <taxon>Hexapoda</taxon>
        <taxon>Insecta</taxon>
        <taxon>Pterygota</taxon>
        <taxon>Neoptera</taxon>
        <taxon>Endopterygota</taxon>
        <taxon>Lepidoptera</taxon>
        <taxon>Glossata</taxon>
        <taxon>Ditrysia</taxon>
        <taxon>Papilionoidea</taxon>
        <taxon>Papilionidae</taxon>
        <taxon>Parnassiinae</taxon>
        <taxon>Parnassini</taxon>
        <taxon>Parnassius</taxon>
        <taxon>Driopa</taxon>
    </lineage>
</organism>
<evidence type="ECO:0000313" key="3">
    <source>
        <dbReference type="Proteomes" id="UP001314205"/>
    </source>
</evidence>
<dbReference type="AlphaFoldDB" id="A0AAV1K844"/>
<dbReference type="Proteomes" id="UP001314205">
    <property type="component" value="Unassembled WGS sequence"/>
</dbReference>
<protein>
    <submittedName>
        <fullName evidence="2">Uncharacterized protein</fullName>
    </submittedName>
</protein>
<evidence type="ECO:0000313" key="2">
    <source>
        <dbReference type="EMBL" id="CAK1577989.1"/>
    </source>
</evidence>
<name>A0AAV1K844_9NEOP</name>
<proteinExistence type="predicted"/>
<feature type="region of interest" description="Disordered" evidence="1">
    <location>
        <begin position="75"/>
        <end position="100"/>
    </location>
</feature>
<reference evidence="2 3" key="1">
    <citation type="submission" date="2023-11" db="EMBL/GenBank/DDBJ databases">
        <authorList>
            <person name="Hedman E."/>
            <person name="Englund M."/>
            <person name="Stromberg M."/>
            <person name="Nyberg Akerstrom W."/>
            <person name="Nylinder S."/>
            <person name="Jareborg N."/>
            <person name="Kallberg Y."/>
            <person name="Kronander E."/>
        </authorList>
    </citation>
    <scope>NUCLEOTIDE SEQUENCE [LARGE SCALE GENOMIC DNA]</scope>
</reference>
<comment type="caution">
    <text evidence="2">The sequence shown here is derived from an EMBL/GenBank/DDBJ whole genome shotgun (WGS) entry which is preliminary data.</text>
</comment>
<accession>A0AAV1K844</accession>
<feature type="region of interest" description="Disordered" evidence="1">
    <location>
        <begin position="1"/>
        <end position="56"/>
    </location>
</feature>
<feature type="compositionally biased region" description="Polar residues" evidence="1">
    <location>
        <begin position="18"/>
        <end position="27"/>
    </location>
</feature>
<feature type="compositionally biased region" description="Basic residues" evidence="1">
    <location>
        <begin position="28"/>
        <end position="46"/>
    </location>
</feature>